<evidence type="ECO:0000259" key="3">
    <source>
        <dbReference type="Pfam" id="PF13229"/>
    </source>
</evidence>
<dbReference type="InterPro" id="IPR032675">
    <property type="entry name" value="LRR_dom_sf"/>
</dbReference>
<feature type="region of interest" description="Disordered" evidence="1">
    <location>
        <begin position="669"/>
        <end position="689"/>
    </location>
</feature>
<feature type="domain" description="Right handed beta helix" evidence="3">
    <location>
        <begin position="158"/>
        <end position="300"/>
    </location>
</feature>
<name>A0A2S2PPC6_SCHGA</name>
<feature type="compositionally biased region" description="Pro residues" evidence="1">
    <location>
        <begin position="676"/>
        <end position="689"/>
    </location>
</feature>
<dbReference type="EMBL" id="GGMR01018539">
    <property type="protein sequence ID" value="MBY31158.1"/>
    <property type="molecule type" value="Transcribed_RNA"/>
</dbReference>
<keyword evidence="2" id="KW-0812">Transmembrane</keyword>
<feature type="transmembrane region" description="Helical" evidence="2">
    <location>
        <begin position="400"/>
        <end position="424"/>
    </location>
</feature>
<dbReference type="InterPro" id="IPR039448">
    <property type="entry name" value="Beta_helix"/>
</dbReference>
<reference evidence="4" key="1">
    <citation type="submission" date="2018-04" db="EMBL/GenBank/DDBJ databases">
        <title>Transcriptome of Schizaphis graminum biotype I.</title>
        <authorList>
            <person name="Scully E.D."/>
            <person name="Geib S.M."/>
            <person name="Palmer N.A."/>
            <person name="Koch K."/>
            <person name="Bradshaw J."/>
            <person name="Heng-Moss T."/>
            <person name="Sarath G."/>
        </authorList>
    </citation>
    <scope>NUCLEOTIDE SEQUENCE</scope>
</reference>
<sequence length="689" mass="74804">MIRSQGVLAKNARTNFTVTISHVHQLYLDTNAFHPYDGTVDVLVEDCDVVGLGSEVVFKLQSFVFRRIGMLELSKNTFKNAAMGSSIKKMILEDLTAEKLPSYAFYTSIDILSITNCKFGTIERKAFPINDIGNATLTNVTVNLLESEAFQNSTLINNLRIIRCIIHEIQSDAIMSAIQSIIIEQSEFELVRTSAVAVATKLMLYNNIFKQVESRSFVLQNLHTVLVHDNTFNHTGAEVFYESTAFSPEMRSSTRSVLRISDNNFLQSVALGKWLPAIRLQRAASEMNVTGNTFNGSCGCVPWQFIAVTVVATDDDGNAEFADHNYFRVNKVEAECANLTGDKLDRLQISEFTKAAGCDRDDGAAFDVCVRDREAATQVSGMGRFPSLGDVLSPTAERGVITTVVLLVLCGFGAVCAVSAVTWLNARGYFIKLRSLLTPNGGVGGGGGGTACRTMSAHSLSRVSVHEYAELQRLKLGGGGIGGRGSDVSAVRVIIYQDKGTQTVPEELTHEMLQNLRDKLDDPDDYAEARGIIEHLYDLIRVEETCCGSGVGGDGWYSTGGKGLDDMTSTVMTKSVTADDGPPRDVKSVGTGAPSLDRLRAPRIKMIGSAGAVAAEHKHTRRPQPPPSPSPSINSDYVDPVDLLYGGTANVRDDESYADIYCELNDLRSTAEDCPPQQPPPVPDKPTPV</sequence>
<evidence type="ECO:0000256" key="2">
    <source>
        <dbReference type="SAM" id="Phobius"/>
    </source>
</evidence>
<feature type="region of interest" description="Disordered" evidence="1">
    <location>
        <begin position="574"/>
        <end position="595"/>
    </location>
</feature>
<dbReference type="Gene3D" id="3.80.10.10">
    <property type="entry name" value="Ribonuclease Inhibitor"/>
    <property type="match status" value="1"/>
</dbReference>
<dbReference type="AlphaFoldDB" id="A0A2S2PPC6"/>
<dbReference type="Pfam" id="PF13229">
    <property type="entry name" value="Beta_helix"/>
    <property type="match status" value="1"/>
</dbReference>
<accession>A0A2S2PPC6</accession>
<gene>
    <name evidence="4" type="ORF">g.23542</name>
</gene>
<dbReference type="SUPFAM" id="SSF51126">
    <property type="entry name" value="Pectin lyase-like"/>
    <property type="match status" value="1"/>
</dbReference>
<proteinExistence type="predicted"/>
<dbReference type="InterPro" id="IPR011050">
    <property type="entry name" value="Pectin_lyase_fold/virulence"/>
</dbReference>
<evidence type="ECO:0000256" key="1">
    <source>
        <dbReference type="SAM" id="MobiDB-lite"/>
    </source>
</evidence>
<keyword evidence="2" id="KW-0472">Membrane</keyword>
<keyword evidence="2" id="KW-1133">Transmembrane helix</keyword>
<protein>
    <recommendedName>
        <fullName evidence="3">Right handed beta helix domain-containing protein</fullName>
    </recommendedName>
</protein>
<organism evidence="4">
    <name type="scientific">Schizaphis graminum</name>
    <name type="common">Green bug aphid</name>
    <dbReference type="NCBI Taxonomy" id="13262"/>
    <lineage>
        <taxon>Eukaryota</taxon>
        <taxon>Metazoa</taxon>
        <taxon>Ecdysozoa</taxon>
        <taxon>Arthropoda</taxon>
        <taxon>Hexapoda</taxon>
        <taxon>Insecta</taxon>
        <taxon>Pterygota</taxon>
        <taxon>Neoptera</taxon>
        <taxon>Paraneoptera</taxon>
        <taxon>Hemiptera</taxon>
        <taxon>Sternorrhyncha</taxon>
        <taxon>Aphidomorpha</taxon>
        <taxon>Aphidoidea</taxon>
        <taxon>Aphididae</taxon>
        <taxon>Aphidini</taxon>
        <taxon>Schizaphis</taxon>
    </lineage>
</organism>
<feature type="region of interest" description="Disordered" evidence="1">
    <location>
        <begin position="611"/>
        <end position="639"/>
    </location>
</feature>
<evidence type="ECO:0000313" key="4">
    <source>
        <dbReference type="EMBL" id="MBY31158.1"/>
    </source>
</evidence>